<evidence type="ECO:0000313" key="2">
    <source>
        <dbReference type="Proteomes" id="UP001524478"/>
    </source>
</evidence>
<dbReference type="EMBL" id="JANGAC010000017">
    <property type="protein sequence ID" value="MCQ4925042.1"/>
    <property type="molecule type" value="Genomic_DNA"/>
</dbReference>
<dbReference type="Proteomes" id="UP001524478">
    <property type="component" value="Unassembled WGS sequence"/>
</dbReference>
<gene>
    <name evidence="1" type="ORF">NE686_18215</name>
</gene>
<name>A0ABT1SFA2_9FIRM</name>
<dbReference type="RefSeq" id="WP_256312633.1">
    <property type="nucleotide sequence ID" value="NZ_JANGAC010000017.1"/>
</dbReference>
<evidence type="ECO:0000313" key="1">
    <source>
        <dbReference type="EMBL" id="MCQ4925042.1"/>
    </source>
</evidence>
<organism evidence="1 2">
    <name type="scientific">Tissierella carlieri</name>
    <dbReference type="NCBI Taxonomy" id="689904"/>
    <lineage>
        <taxon>Bacteria</taxon>
        <taxon>Bacillati</taxon>
        <taxon>Bacillota</taxon>
        <taxon>Tissierellia</taxon>
        <taxon>Tissierellales</taxon>
        <taxon>Tissierellaceae</taxon>
        <taxon>Tissierella</taxon>
    </lineage>
</organism>
<proteinExistence type="predicted"/>
<keyword evidence="2" id="KW-1185">Reference proteome</keyword>
<sequence length="355" mass="40294">MGKFLTGCIAIETRNARLNGSSKDVEGGGNALQNISYTKKIRNRNGAFPYASGVYVKKNIKKYVVANGHNISNVNSIDTTQAVTEGNPYKNYDEDVMGFMIASKLILTEEEFAQLPDIEQSTFKRVTKAKKTLYEKNITKKRKGRLMVTPIQAIAKTTVKDEFNVRETNKTNLLYTKEIYSTIMSMGFNLDILNVGVFSVSEDESGFRDYSPEEAENLDLNTNDEGIIFLDKVEKRRRITDTLKAIQHFNTGIAQANNLEDLNAKFVIMAEYSIGNNIFNNIFRNGVLDIEYLVEAIEENESYRLSKIYMGVRSGFMKIDGKDMKEVLQERFKDNQYIIIGTVGEAFDGYIEYLD</sequence>
<protein>
    <submittedName>
        <fullName evidence="1">Uncharacterized protein</fullName>
    </submittedName>
</protein>
<reference evidence="1 2" key="1">
    <citation type="submission" date="2022-06" db="EMBL/GenBank/DDBJ databases">
        <title>Isolation of gut microbiota from human fecal samples.</title>
        <authorList>
            <person name="Pamer E.G."/>
            <person name="Barat B."/>
            <person name="Waligurski E."/>
            <person name="Medina S."/>
            <person name="Paddock L."/>
            <person name="Mostad J."/>
        </authorList>
    </citation>
    <scope>NUCLEOTIDE SEQUENCE [LARGE SCALE GENOMIC DNA]</scope>
    <source>
        <strain evidence="1 2">DFI.7.95</strain>
    </source>
</reference>
<accession>A0ABT1SFA2</accession>
<comment type="caution">
    <text evidence="1">The sequence shown here is derived from an EMBL/GenBank/DDBJ whole genome shotgun (WGS) entry which is preliminary data.</text>
</comment>